<dbReference type="GO" id="GO:0003677">
    <property type="term" value="F:DNA binding"/>
    <property type="evidence" value="ECO:0007669"/>
    <property type="project" value="UniProtKB-KW"/>
</dbReference>
<reference evidence="5 6" key="1">
    <citation type="submission" date="2019-02" db="EMBL/GenBank/DDBJ databases">
        <title>Genomic Encyclopedia of Type Strains, Phase IV (KMG-IV): sequencing the most valuable type-strain genomes for metagenomic binning, comparative biology and taxonomic classification.</title>
        <authorList>
            <person name="Goeker M."/>
        </authorList>
    </citation>
    <scope>NUCLEOTIDE SEQUENCE [LARGE SCALE GENOMIC DNA]</scope>
    <source>
        <strain evidence="5 6">DSM 29486</strain>
    </source>
</reference>
<dbReference type="PANTHER" id="PTHR43537">
    <property type="entry name" value="TRANSCRIPTIONAL REGULATOR, GNTR FAMILY"/>
    <property type="match status" value="1"/>
</dbReference>
<protein>
    <submittedName>
        <fullName evidence="5">Regulatory GntR family protein</fullName>
    </submittedName>
</protein>
<dbReference type="SUPFAM" id="SSF46785">
    <property type="entry name" value="Winged helix' DNA-binding domain"/>
    <property type="match status" value="2"/>
</dbReference>
<evidence type="ECO:0000259" key="4">
    <source>
        <dbReference type="PROSITE" id="PS50949"/>
    </source>
</evidence>
<dbReference type="InterPro" id="IPR036388">
    <property type="entry name" value="WH-like_DNA-bd_sf"/>
</dbReference>
<dbReference type="InterPro" id="IPR036390">
    <property type="entry name" value="WH_DNA-bd_sf"/>
</dbReference>
<keyword evidence="2" id="KW-0238">DNA-binding</keyword>
<comment type="caution">
    <text evidence="5">The sequence shown here is derived from an EMBL/GenBank/DDBJ whole genome shotgun (WGS) entry which is preliminary data.</text>
</comment>
<keyword evidence="3" id="KW-0804">Transcription</keyword>
<dbReference type="Gene3D" id="1.10.10.10">
    <property type="entry name" value="Winged helix-like DNA-binding domain superfamily/Winged helix DNA-binding domain"/>
    <property type="match status" value="2"/>
</dbReference>
<dbReference type="SMART" id="SM00345">
    <property type="entry name" value="HTH_GNTR"/>
    <property type="match status" value="2"/>
</dbReference>
<name>A0A4Q7PPG2_9FIRM</name>
<feature type="domain" description="HTH gntR-type" evidence="4">
    <location>
        <begin position="5"/>
        <end position="74"/>
    </location>
</feature>
<sequence>MKNDIIQYERAYRQLKNKIESGILPVGSKLPGRGALCRELGTSERTVRHALELLEQDGFLEITPRKRPAVISSFPSPAGRALQNMRKADSALVNDLMQTADLLCYPVYLHGLQLCEGTDWRTPEMILSKMDPNRPEEFWRLSSRLGRFFIARNENELTLRAVDSLGFRGKEPPAGTPEERVRYLTHIKALFRAVKSGNAPEQEVLDAIFSQYRMIAEQAGECQFHQLRSPCPMLAEAGGAGQQLSLTQERYSTVCLDLLGLIAIGRYQPGDRLPTHAQLQEYYGVSRDTSVKAVRMLQDWGVVTAAPRRGISVMMDLAGLKSVHITPESIACHVRRYLDSLDLLSLTAERVAAHAGASVSSQEAERLQASILRQREQACEHQLIPRTLLDFITEHIRYDALRSIYEILARNFSIGRGIPKLVSPDINPQNSEIYQQCIKAVSILLSGNASMFAKTAAEVYDQIRSLVITECEKLGYLDAAMQVYDGRALWH</sequence>
<dbReference type="Pfam" id="PF00392">
    <property type="entry name" value="GntR"/>
    <property type="match status" value="2"/>
</dbReference>
<evidence type="ECO:0000313" key="5">
    <source>
        <dbReference type="EMBL" id="RZT01928.1"/>
    </source>
</evidence>
<accession>A0A4Q7PPG2</accession>
<evidence type="ECO:0000256" key="3">
    <source>
        <dbReference type="ARBA" id="ARBA00023163"/>
    </source>
</evidence>
<dbReference type="EMBL" id="SGXF01000001">
    <property type="protein sequence ID" value="RZT01928.1"/>
    <property type="molecule type" value="Genomic_DNA"/>
</dbReference>
<keyword evidence="1" id="KW-0805">Transcription regulation</keyword>
<evidence type="ECO:0000256" key="2">
    <source>
        <dbReference type="ARBA" id="ARBA00023125"/>
    </source>
</evidence>
<dbReference type="Proteomes" id="UP000292927">
    <property type="component" value="Unassembled WGS sequence"/>
</dbReference>
<evidence type="ECO:0000313" key="6">
    <source>
        <dbReference type="Proteomes" id="UP000292927"/>
    </source>
</evidence>
<gene>
    <name evidence="5" type="ORF">EV209_0028</name>
</gene>
<dbReference type="CDD" id="cd07377">
    <property type="entry name" value="WHTH_GntR"/>
    <property type="match status" value="2"/>
</dbReference>
<dbReference type="InterPro" id="IPR000524">
    <property type="entry name" value="Tscrpt_reg_HTH_GntR"/>
</dbReference>
<keyword evidence="6" id="KW-1185">Reference proteome</keyword>
<dbReference type="AlphaFoldDB" id="A0A4Q7PPG2"/>
<feature type="domain" description="HTH gntR-type" evidence="4">
    <location>
        <begin position="248"/>
        <end position="316"/>
    </location>
</feature>
<organism evidence="5 6">
    <name type="scientific">Cuneatibacter caecimuris</name>
    <dbReference type="NCBI Taxonomy" id="1796618"/>
    <lineage>
        <taxon>Bacteria</taxon>
        <taxon>Bacillati</taxon>
        <taxon>Bacillota</taxon>
        <taxon>Clostridia</taxon>
        <taxon>Lachnospirales</taxon>
        <taxon>Lachnospiraceae</taxon>
        <taxon>Cuneatibacter</taxon>
    </lineage>
</organism>
<dbReference type="PANTHER" id="PTHR43537:SF5">
    <property type="entry name" value="UXU OPERON TRANSCRIPTIONAL REGULATOR"/>
    <property type="match status" value="1"/>
</dbReference>
<dbReference type="GO" id="GO:0003700">
    <property type="term" value="F:DNA-binding transcription factor activity"/>
    <property type="evidence" value="ECO:0007669"/>
    <property type="project" value="InterPro"/>
</dbReference>
<evidence type="ECO:0000256" key="1">
    <source>
        <dbReference type="ARBA" id="ARBA00023015"/>
    </source>
</evidence>
<proteinExistence type="predicted"/>
<dbReference type="PROSITE" id="PS50949">
    <property type="entry name" value="HTH_GNTR"/>
    <property type="match status" value="2"/>
</dbReference>
<dbReference type="OrthoDB" id="9801546at2"/>
<dbReference type="RefSeq" id="WP_130431867.1">
    <property type="nucleotide sequence ID" value="NZ_SGXF01000001.1"/>
</dbReference>